<sequence>MAYCILHLINVNHIRFLSLLILFYWQFGAVFISHPPLFYLHKSTRKWPDGIKIPFYVFSDNILFLGDVHQHQGSDLWVSNLFSCQVAHQA</sequence>
<reference evidence="2 3" key="1">
    <citation type="journal article" date="2015" name="J. Biotechnol.">
        <title>Complete genome sequence of Photorhabdus temperata subsp. thracensis 39-8(T), an entomopathogenic bacterium for the improved commercial bioinsecticide.</title>
        <authorList>
            <person name="Kwak Y."/>
            <person name="Shin J.H."/>
        </authorList>
    </citation>
    <scope>NUCLEOTIDE SEQUENCE [LARGE SCALE GENOMIC DNA]</scope>
    <source>
        <strain evidence="2 3">DSM 15199</strain>
    </source>
</reference>
<name>A0A0F7LJ05_9GAMM</name>
<reference evidence="3" key="2">
    <citation type="submission" date="2015-03" db="EMBL/GenBank/DDBJ databases">
        <title>Genome sequence of Azospirillum thiophilum strain DSM 21654T.</title>
        <authorList>
            <person name="Kwak Y."/>
            <person name="Shin J.-H."/>
        </authorList>
    </citation>
    <scope>NUCLEOTIDE SEQUENCE [LARGE SCALE GENOMIC DNA]</scope>
    <source>
        <strain evidence="3">DSM 15199</strain>
    </source>
</reference>
<keyword evidence="3" id="KW-1185">Reference proteome</keyword>
<keyword evidence="1" id="KW-0812">Transmembrane</keyword>
<evidence type="ECO:0000256" key="1">
    <source>
        <dbReference type="SAM" id="Phobius"/>
    </source>
</evidence>
<dbReference type="KEGG" id="ptt:VY86_00470"/>
<protein>
    <submittedName>
        <fullName evidence="2">Uncharacterized protein</fullName>
    </submittedName>
</protein>
<proteinExistence type="predicted"/>
<organism evidence="2 3">
    <name type="scientific">Photorhabdus thracensis</name>
    <dbReference type="NCBI Taxonomy" id="230089"/>
    <lineage>
        <taxon>Bacteria</taxon>
        <taxon>Pseudomonadati</taxon>
        <taxon>Pseudomonadota</taxon>
        <taxon>Gammaproteobacteria</taxon>
        <taxon>Enterobacterales</taxon>
        <taxon>Morganellaceae</taxon>
        <taxon>Photorhabdus</taxon>
    </lineage>
</organism>
<dbReference type="Proteomes" id="UP000034866">
    <property type="component" value="Chromosome"/>
</dbReference>
<gene>
    <name evidence="2" type="ORF">VY86_00470</name>
</gene>
<keyword evidence="1" id="KW-0472">Membrane</keyword>
<accession>A0A0F7LJ05</accession>
<evidence type="ECO:0000313" key="3">
    <source>
        <dbReference type="Proteomes" id="UP000034866"/>
    </source>
</evidence>
<feature type="transmembrane region" description="Helical" evidence="1">
    <location>
        <begin position="16"/>
        <end position="40"/>
    </location>
</feature>
<evidence type="ECO:0000313" key="2">
    <source>
        <dbReference type="EMBL" id="AKH62058.1"/>
    </source>
</evidence>
<dbReference type="EMBL" id="CP011104">
    <property type="protein sequence ID" value="AKH62058.1"/>
    <property type="molecule type" value="Genomic_DNA"/>
</dbReference>
<keyword evidence="1" id="KW-1133">Transmembrane helix</keyword>
<dbReference type="AlphaFoldDB" id="A0A0F7LJ05"/>